<feature type="domain" description="Nitroreductase" evidence="1">
    <location>
        <begin position="18"/>
        <end position="148"/>
    </location>
</feature>
<dbReference type="Pfam" id="PF00881">
    <property type="entry name" value="Nitroreductase"/>
    <property type="match status" value="1"/>
</dbReference>
<evidence type="ECO:0000313" key="3">
    <source>
        <dbReference type="Proteomes" id="UP000064967"/>
    </source>
</evidence>
<dbReference type="InterPro" id="IPR052544">
    <property type="entry name" value="Bacteriocin_Proc_Enz"/>
</dbReference>
<dbReference type="Gene3D" id="3.40.109.10">
    <property type="entry name" value="NADH Oxidase"/>
    <property type="match status" value="1"/>
</dbReference>
<evidence type="ECO:0000259" key="1">
    <source>
        <dbReference type="Pfam" id="PF00881"/>
    </source>
</evidence>
<dbReference type="EMBL" id="CP012333">
    <property type="protein sequence ID" value="AKV00178.1"/>
    <property type="molecule type" value="Genomic_DNA"/>
</dbReference>
<protein>
    <recommendedName>
        <fullName evidence="1">Nitroreductase domain-containing protein</fullName>
    </recommendedName>
</protein>
<keyword evidence="3" id="KW-1185">Reference proteome</keyword>
<proteinExistence type="predicted"/>
<dbReference type="SUPFAM" id="SSF55469">
    <property type="entry name" value="FMN-dependent nitroreductase-like"/>
    <property type="match status" value="1"/>
</dbReference>
<reference evidence="2 3" key="1">
    <citation type="submission" date="2015-08" db="EMBL/GenBank/DDBJ databases">
        <authorList>
            <person name="Babu N.S."/>
            <person name="Beckwith C.J."/>
            <person name="Beseler K.G."/>
            <person name="Brison A."/>
            <person name="Carone J.V."/>
            <person name="Caskin T.P."/>
            <person name="Diamond M."/>
            <person name="Durham M.E."/>
            <person name="Foxe J.M."/>
            <person name="Go M."/>
            <person name="Henderson B.A."/>
            <person name="Jones I.B."/>
            <person name="McGettigan J.A."/>
            <person name="Micheletti S.J."/>
            <person name="Nasrallah M.E."/>
            <person name="Ortiz D."/>
            <person name="Piller C.R."/>
            <person name="Privatt S.R."/>
            <person name="Schneider S.L."/>
            <person name="Sharp S."/>
            <person name="Smith T.C."/>
            <person name="Stanton J.D."/>
            <person name="Ullery H.E."/>
            <person name="Wilson R.J."/>
            <person name="Serrano M.G."/>
            <person name="Buck G."/>
            <person name="Lee V."/>
            <person name="Wang Y."/>
            <person name="Carvalho R."/>
            <person name="Voegtly L."/>
            <person name="Shi R."/>
            <person name="Duckworth R."/>
            <person name="Johnson A."/>
            <person name="Loviza R."/>
            <person name="Walstead R."/>
            <person name="Shah Z."/>
            <person name="Kiflezghi M."/>
            <person name="Wade K."/>
            <person name="Ball S.L."/>
            <person name="Bradley K.W."/>
            <person name="Asai D.J."/>
            <person name="Bowman C.A."/>
            <person name="Russell D.A."/>
            <person name="Pope W.H."/>
            <person name="Jacobs-Sera D."/>
            <person name="Hendrix R.W."/>
            <person name="Hatfull G.F."/>
        </authorList>
    </citation>
    <scope>NUCLEOTIDE SEQUENCE [LARGE SCALE GENOMIC DNA]</scope>
    <source>
        <strain evidence="2 3">DSM 27648</strain>
    </source>
</reference>
<dbReference type="CDD" id="cd02142">
    <property type="entry name" value="McbC_SagB-like_oxidoreductase"/>
    <property type="match status" value="1"/>
</dbReference>
<gene>
    <name evidence="2" type="ORF">AKJ09_06841</name>
</gene>
<accession>A0A0K1Q362</accession>
<organism evidence="2 3">
    <name type="scientific">Labilithrix luteola</name>
    <dbReference type="NCBI Taxonomy" id="1391654"/>
    <lineage>
        <taxon>Bacteria</taxon>
        <taxon>Pseudomonadati</taxon>
        <taxon>Myxococcota</taxon>
        <taxon>Polyangia</taxon>
        <taxon>Polyangiales</taxon>
        <taxon>Labilitrichaceae</taxon>
        <taxon>Labilithrix</taxon>
    </lineage>
</organism>
<dbReference type="PANTHER" id="PTHR43745">
    <property type="entry name" value="NITROREDUCTASE MJ1384-RELATED"/>
    <property type="match status" value="1"/>
</dbReference>
<name>A0A0K1Q362_9BACT</name>
<dbReference type="KEGG" id="llu:AKJ09_06841"/>
<dbReference type="PANTHER" id="PTHR43745:SF2">
    <property type="entry name" value="NITROREDUCTASE MJ1384-RELATED"/>
    <property type="match status" value="1"/>
</dbReference>
<dbReference type="STRING" id="1391654.AKJ09_06841"/>
<evidence type="ECO:0000313" key="2">
    <source>
        <dbReference type="EMBL" id="AKV00178.1"/>
    </source>
</evidence>
<dbReference type="InterPro" id="IPR000415">
    <property type="entry name" value="Nitroreductase-like"/>
</dbReference>
<dbReference type="AlphaFoldDB" id="A0A0K1Q362"/>
<dbReference type="Proteomes" id="UP000064967">
    <property type="component" value="Chromosome"/>
</dbReference>
<dbReference type="GO" id="GO:0016491">
    <property type="term" value="F:oxidoreductase activity"/>
    <property type="evidence" value="ECO:0007669"/>
    <property type="project" value="InterPro"/>
</dbReference>
<dbReference type="InterPro" id="IPR029479">
    <property type="entry name" value="Nitroreductase"/>
</dbReference>
<sequence length="158" mass="16996">MTLPTPKTTGATPLETVINRRRSQRDFGPAALSPDELVQLTWAAQGLTDKERGLRASPSAGALYPLELYLVDGKGVSHYDPAHNSLRLATPGDHRADLAHVAVGQPQLGTAAANLVFTGVTTRLRPKYGDRAERYAFIEVGHAAENVQYIVSVGRPAK</sequence>